<dbReference type="PROSITE" id="PS50853">
    <property type="entry name" value="FN3"/>
    <property type="match status" value="2"/>
</dbReference>
<dbReference type="AlphaFoldDB" id="A0A521G328"/>
<dbReference type="SMART" id="SM00060">
    <property type="entry name" value="FN3"/>
    <property type="match status" value="2"/>
</dbReference>
<organism evidence="3 4">
    <name type="scientific">Candidatus Electronema aureum</name>
    <dbReference type="NCBI Taxonomy" id="2005002"/>
    <lineage>
        <taxon>Bacteria</taxon>
        <taxon>Pseudomonadati</taxon>
        <taxon>Thermodesulfobacteriota</taxon>
        <taxon>Desulfobulbia</taxon>
        <taxon>Desulfobulbales</taxon>
        <taxon>Desulfobulbaceae</taxon>
        <taxon>Candidatus Electronema</taxon>
    </lineage>
</organism>
<dbReference type="InterPro" id="IPR036116">
    <property type="entry name" value="FN3_sf"/>
</dbReference>
<evidence type="ECO:0000259" key="2">
    <source>
        <dbReference type="PROSITE" id="PS50853"/>
    </source>
</evidence>
<dbReference type="Gene3D" id="2.60.40.10">
    <property type="entry name" value="Immunoglobulins"/>
    <property type="match status" value="2"/>
</dbReference>
<feature type="domain" description="Fibronectin type-III" evidence="2">
    <location>
        <begin position="285"/>
        <end position="373"/>
    </location>
</feature>
<comment type="caution">
    <text evidence="3">The sequence shown here is derived from an EMBL/GenBank/DDBJ whole genome shotgun (WGS) entry which is preliminary data.</text>
</comment>
<keyword evidence="1" id="KW-0677">Repeat</keyword>
<dbReference type="CDD" id="cd00063">
    <property type="entry name" value="FN3"/>
    <property type="match status" value="2"/>
</dbReference>
<evidence type="ECO:0000313" key="4">
    <source>
        <dbReference type="Proteomes" id="UP000316238"/>
    </source>
</evidence>
<reference evidence="3" key="1">
    <citation type="submission" date="2017-07" db="EMBL/GenBank/DDBJ databases">
        <title>The cable genome - Insights into the physiology and evolution of filamentous bacteria capable of sulfide oxidation via long distance electron transfer.</title>
        <authorList>
            <person name="Thorup C."/>
            <person name="Bjerg J.T."/>
            <person name="Schreiber L."/>
            <person name="Nielsen L.P."/>
            <person name="Kjeldsen K.U."/>
            <person name="Boesen T."/>
            <person name="Boggild A."/>
            <person name="Meysman F."/>
            <person name="Geelhoed J."/>
            <person name="Schramm A."/>
        </authorList>
    </citation>
    <scope>NUCLEOTIDE SEQUENCE [LARGE SCALE GENOMIC DNA]</scope>
    <source>
        <strain evidence="3">GS</strain>
    </source>
</reference>
<evidence type="ECO:0000313" key="3">
    <source>
        <dbReference type="EMBL" id="TAA75271.1"/>
    </source>
</evidence>
<dbReference type="InterPro" id="IPR003961">
    <property type="entry name" value="FN3_dom"/>
</dbReference>
<dbReference type="PANTHER" id="PTHR46708:SF2">
    <property type="entry name" value="FIBRONECTIN TYPE-III DOMAIN-CONTAINING PROTEIN"/>
    <property type="match status" value="1"/>
</dbReference>
<dbReference type="EMBL" id="NQJD01000008">
    <property type="protein sequence ID" value="TAA75271.1"/>
    <property type="molecule type" value="Genomic_DNA"/>
</dbReference>
<dbReference type="SUPFAM" id="SSF49265">
    <property type="entry name" value="Fibronectin type III"/>
    <property type="match status" value="1"/>
</dbReference>
<dbReference type="Proteomes" id="UP000316238">
    <property type="component" value="Unassembled WGS sequence"/>
</dbReference>
<gene>
    <name evidence="3" type="ORF">CDV28_10810</name>
</gene>
<keyword evidence="4" id="KW-1185">Reference proteome</keyword>
<sequence length="860" mass="94527">MAILAGWNFIGKGGQTAVAPASFAPGVTATSALGSGLLAVNDLKNGLVGRNQTKKTLAEAIADNEYISFKMTPAAGKALTIKEVKMRPASQNRNRTFTMTANGIDITTFTTGTIFLPLKLIPVTGISGVAAPVEFRLYIYGHTDEWESVGIGERRNGETGLDLEVIGDIKDVVVPPIDNQAPSVPTGLTSSISSITANSFTVSWNPSTDNVGVVSYEVFTGTTSRGTVNHTTRTLTITGLTANTTYAVTVRARDAADNISAAQSTPLSVRTLVGPPQQDTQAPSVPTGLAASNITASSFTVSWNPSTDNVGVASYDVLVNGAVRSTVNHPTRTLNITGLTLANTTYAVTVRARDAAGNVSAASAALSVGLYPNSRSRMGINLSSVNEYTTDQPFKDLFKTARPWNDGNFPVSQLDANGWITSLSSGQQAIAYVMLSETPAEVYEMGQYVLLYEGSGTIAFEGAGVTRVSTAPGRIVYNVSPQPGNRWISITAVTVGNHIRNIRLLPAIYEADYQSNPWRPYHLSLWARFKTIRFMDWMATNHSKQITWEQRTTLSRYTYNDRSGVPLELIADLCNRLHTDAWICVPHQADDNYVAQMARLLRSTLAADLKVYVEYSNECWNYMFEQAPYCAERGRQTYPNIGDAYERHIRWYSRRCVQIYDIFEREFSGTSRLIRVLGGQQGNAWALQVMFEHENARNKVDAFAIAPYFGHEYACAKYQQVLSWTLPQFFNDIRTSALPTAWQGVQDCINYARSVNKPMFAYEGGQHFTGQFDCNGTNTFDNAALTQKFIAANLSPDMGGVYTMDLDRWRSMGGGMYCAFASLTEYTHWGCWGLLRYPKQNLVNAPKYQAILNWINNNPS</sequence>
<protein>
    <submittedName>
        <fullName evidence="3">Chitodextrinase</fullName>
    </submittedName>
</protein>
<dbReference type="PANTHER" id="PTHR46708">
    <property type="entry name" value="TENASCIN"/>
    <property type="match status" value="1"/>
</dbReference>
<evidence type="ECO:0000256" key="1">
    <source>
        <dbReference type="ARBA" id="ARBA00022737"/>
    </source>
</evidence>
<dbReference type="Pfam" id="PF00041">
    <property type="entry name" value="fn3"/>
    <property type="match status" value="2"/>
</dbReference>
<proteinExistence type="predicted"/>
<accession>A0A521G328</accession>
<dbReference type="InterPro" id="IPR050991">
    <property type="entry name" value="ECM_Regulatory_Proteins"/>
</dbReference>
<feature type="domain" description="Fibronectin type-III" evidence="2">
    <location>
        <begin position="184"/>
        <end position="274"/>
    </location>
</feature>
<dbReference type="InterPro" id="IPR013783">
    <property type="entry name" value="Ig-like_fold"/>
</dbReference>
<name>A0A521G328_9BACT</name>